<dbReference type="Proteomes" id="UP000693972">
    <property type="component" value="Unassembled WGS sequence"/>
</dbReference>
<dbReference type="RefSeq" id="WP_257891545.1">
    <property type="nucleotide sequence ID" value="NZ_JAIMBW010000001.1"/>
</dbReference>
<keyword evidence="1" id="KW-0732">Signal</keyword>
<name>A0A975YGH3_9RHOB</name>
<accession>A0A975YGH3</accession>
<feature type="signal peptide" evidence="1">
    <location>
        <begin position="1"/>
        <end position="17"/>
    </location>
</feature>
<dbReference type="AlphaFoldDB" id="A0A975YGH3"/>
<organism evidence="2">
    <name type="scientific">Gymnodinialimonas phycosphaerae</name>
    <dbReference type="NCBI Taxonomy" id="2841589"/>
    <lineage>
        <taxon>Bacteria</taxon>
        <taxon>Pseudomonadati</taxon>
        <taxon>Pseudomonadota</taxon>
        <taxon>Alphaproteobacteria</taxon>
        <taxon>Rhodobacterales</taxon>
        <taxon>Paracoccaceae</taxon>
        <taxon>Gymnodinialimonas</taxon>
    </lineage>
</organism>
<protein>
    <submittedName>
        <fullName evidence="2">Uncharacterized protein</fullName>
    </submittedName>
</protein>
<gene>
    <name evidence="2" type="ORF">KUL25_02830</name>
</gene>
<sequence>MIRVVALFLLCALPASAQDFRGLLPGMPTSALERIGEPLDRQTDDGFISAIYPLPFERTLGVMHADGEIIALTLAALPPTLLHPPPSDGFQVGVTRLSEALALAGSEGYAFETAGTWQGLPPGGGFLSYTLADHPEVILTLAFFGHLDADHDANDVTSLADMPPHAILMSATLFDQTSVTHYPMLADMQQTPPPPEATPFALPLAEAFPLTILPQ</sequence>
<evidence type="ECO:0000256" key="1">
    <source>
        <dbReference type="SAM" id="SignalP"/>
    </source>
</evidence>
<reference evidence="2 3" key="1">
    <citation type="submission" date="2021-07" db="EMBL/GenBank/DDBJ databases">
        <title>Karlodiniumbacter phycospheric gen. nov., sp. nov., a phycosphere bacterium isolated from karlodinium veneficum.</title>
        <authorList>
            <person name="Peng Y."/>
            <person name="Jiang L."/>
            <person name="Lee J."/>
        </authorList>
    </citation>
    <scope>NUCLEOTIDE SEQUENCE</scope>
    <source>
        <strain evidence="2 3">N5</strain>
    </source>
</reference>
<dbReference type="EMBL" id="JAIMBW010000001">
    <property type="protein sequence ID" value="MBY4891696.1"/>
    <property type="molecule type" value="Genomic_DNA"/>
</dbReference>
<evidence type="ECO:0000313" key="3">
    <source>
        <dbReference type="Proteomes" id="UP000693972"/>
    </source>
</evidence>
<dbReference type="EMBL" id="CP078073">
    <property type="protein sequence ID" value="QXL88477.1"/>
    <property type="molecule type" value="Genomic_DNA"/>
</dbReference>
<feature type="chain" id="PRO_5037078805" evidence="1">
    <location>
        <begin position="18"/>
        <end position="215"/>
    </location>
</feature>
<proteinExistence type="predicted"/>
<keyword evidence="3" id="KW-1185">Reference proteome</keyword>
<evidence type="ECO:0000313" key="2">
    <source>
        <dbReference type="EMBL" id="QXL88477.1"/>
    </source>
</evidence>